<evidence type="ECO:0000256" key="3">
    <source>
        <dbReference type="ARBA" id="ARBA00023244"/>
    </source>
</evidence>
<dbReference type="PROSITE" id="PS00747">
    <property type="entry name" value="GLUTR"/>
    <property type="match status" value="1"/>
</dbReference>
<protein>
    <recommendedName>
        <fullName evidence="4">Glutamyl-tRNA reductase</fullName>
        <shortName evidence="4">GluTR</shortName>
        <ecNumber evidence="4">1.2.1.70</ecNumber>
    </recommendedName>
</protein>
<dbReference type="PANTHER" id="PTHR43013">
    <property type="entry name" value="GLUTAMYL-TRNA REDUCTASE"/>
    <property type="match status" value="1"/>
</dbReference>
<evidence type="ECO:0000313" key="7">
    <source>
        <dbReference type="Proteomes" id="UP001597391"/>
    </source>
</evidence>
<feature type="site" description="Important for activity" evidence="4">
    <location>
        <position position="99"/>
    </location>
</feature>
<organism evidence="6 7">
    <name type="scientific">Populibacterium corticicola</name>
    <dbReference type="NCBI Taxonomy" id="1812826"/>
    <lineage>
        <taxon>Bacteria</taxon>
        <taxon>Bacillati</taxon>
        <taxon>Actinomycetota</taxon>
        <taxon>Actinomycetes</taxon>
        <taxon>Micrococcales</taxon>
        <taxon>Jonesiaceae</taxon>
        <taxon>Populibacterium</taxon>
    </lineage>
</organism>
<dbReference type="SUPFAM" id="SSF51735">
    <property type="entry name" value="NAD(P)-binding Rossmann-fold domains"/>
    <property type="match status" value="1"/>
</dbReference>
<dbReference type="HAMAP" id="MF_00087">
    <property type="entry name" value="Glu_tRNA_reductase"/>
    <property type="match status" value="1"/>
</dbReference>
<feature type="binding site" evidence="4">
    <location>
        <begin position="42"/>
        <end position="45"/>
    </location>
    <ligand>
        <name>substrate</name>
    </ligand>
</feature>
<comment type="domain">
    <text evidence="4">Possesses an unusual extended V-shaped dimeric structure with each monomer consisting of three distinct domains arranged along a curved 'spinal' alpha-helix. The N-terminal catalytic domain specifically recognizes the glutamate moiety of the substrate. The second domain is the NADPH-binding domain, and the third C-terminal domain is responsible for dimerization.</text>
</comment>
<accession>A0ABW5XHU1</accession>
<comment type="caution">
    <text evidence="6">The sequence shown here is derived from an EMBL/GenBank/DDBJ whole genome shotgun (WGS) entry which is preliminary data.</text>
</comment>
<dbReference type="InterPro" id="IPR000343">
    <property type="entry name" value="4pyrrol_synth_GluRdtase"/>
</dbReference>
<name>A0ABW5XHU1_9MICO</name>
<comment type="similarity">
    <text evidence="4">Belongs to the glutamyl-tRNA reductase family.</text>
</comment>
<evidence type="ECO:0000256" key="2">
    <source>
        <dbReference type="ARBA" id="ARBA00023002"/>
    </source>
</evidence>
<comment type="subunit">
    <text evidence="4">Homodimer.</text>
</comment>
<dbReference type="EC" id="1.2.1.70" evidence="4"/>
<dbReference type="NCBIfam" id="NF000750">
    <property type="entry name" value="PRK00045.3-4"/>
    <property type="match status" value="1"/>
</dbReference>
<feature type="binding site" evidence="4">
    <location>
        <begin position="114"/>
        <end position="116"/>
    </location>
    <ligand>
        <name>substrate</name>
    </ligand>
</feature>
<keyword evidence="7" id="KW-1185">Reference proteome</keyword>
<proteinExistence type="inferred from homology"/>
<comment type="miscellaneous">
    <text evidence="4">During catalysis, the active site Cys acts as a nucleophile attacking the alpha-carbonyl group of tRNA-bound glutamate with the formation of a thioester intermediate between enzyme and glutamate, and the concomitant release of tRNA(Glu). The thioester intermediate is finally reduced by direct hydride transfer from NADPH, to form the product GSA.</text>
</comment>
<dbReference type="EMBL" id="JBHUOP010000003">
    <property type="protein sequence ID" value="MFD2840403.1"/>
    <property type="molecule type" value="Genomic_DNA"/>
</dbReference>
<keyword evidence="2 4" id="KW-0560">Oxidoreductase</keyword>
<dbReference type="InterPro" id="IPR015895">
    <property type="entry name" value="4pyrrol_synth_GluRdtase_N"/>
</dbReference>
<evidence type="ECO:0000313" key="6">
    <source>
        <dbReference type="EMBL" id="MFD2840403.1"/>
    </source>
</evidence>
<dbReference type="PANTHER" id="PTHR43013:SF1">
    <property type="entry name" value="GLUTAMYL-TRNA REDUCTASE"/>
    <property type="match status" value="1"/>
</dbReference>
<dbReference type="Gene3D" id="3.30.460.30">
    <property type="entry name" value="Glutamyl-tRNA reductase, N-terminal domain"/>
    <property type="match status" value="1"/>
</dbReference>
<comment type="function">
    <text evidence="4">Catalyzes the NADPH-dependent reduction of glutamyl-tRNA(Glu) to glutamate 1-semialdehyde (GSA).</text>
</comment>
<dbReference type="InterPro" id="IPR036343">
    <property type="entry name" value="GluRdtase_N_sf"/>
</dbReference>
<feature type="domain" description="Glutamyl-tRNA reductase N-terminal" evidence="5">
    <location>
        <begin position="3"/>
        <end position="156"/>
    </location>
</feature>
<dbReference type="Gene3D" id="3.40.50.720">
    <property type="entry name" value="NAD(P)-binding Rossmann-like Domain"/>
    <property type="match status" value="1"/>
</dbReference>
<reference evidence="7" key="1">
    <citation type="journal article" date="2019" name="Int. J. Syst. Evol. Microbiol.">
        <title>The Global Catalogue of Microorganisms (GCM) 10K type strain sequencing project: providing services to taxonomists for standard genome sequencing and annotation.</title>
        <authorList>
            <consortium name="The Broad Institute Genomics Platform"/>
            <consortium name="The Broad Institute Genome Sequencing Center for Infectious Disease"/>
            <person name="Wu L."/>
            <person name="Ma J."/>
        </authorList>
    </citation>
    <scope>NUCLEOTIDE SEQUENCE [LARGE SCALE GENOMIC DNA]</scope>
    <source>
        <strain evidence="7">KCTC 33576</strain>
    </source>
</reference>
<dbReference type="Proteomes" id="UP001597391">
    <property type="component" value="Unassembled WGS sequence"/>
</dbReference>
<keyword evidence="1 4" id="KW-0521">NADP</keyword>
<gene>
    <name evidence="4" type="primary">hemA</name>
    <name evidence="6" type="ORF">ACFSYH_07430</name>
</gene>
<feature type="active site" description="Nucleophile" evidence="4">
    <location>
        <position position="43"/>
    </location>
</feature>
<dbReference type="RefSeq" id="WP_377466236.1">
    <property type="nucleotide sequence ID" value="NZ_JBHUOP010000003.1"/>
</dbReference>
<keyword evidence="3 4" id="KW-0627">Porphyrin biosynthesis</keyword>
<feature type="binding site" evidence="4">
    <location>
        <position position="120"/>
    </location>
    <ligand>
        <name>substrate</name>
    </ligand>
</feature>
<comment type="pathway">
    <text evidence="4">Porphyrin-containing compound metabolism; protoporphyrin-IX biosynthesis; 5-aminolevulinate from L-glutamyl-tRNA(Glu): step 1/2.</text>
</comment>
<dbReference type="InterPro" id="IPR036291">
    <property type="entry name" value="NAD(P)-bd_dom_sf"/>
</dbReference>
<evidence type="ECO:0000256" key="4">
    <source>
        <dbReference type="HAMAP-Rule" id="MF_00087"/>
    </source>
</evidence>
<dbReference type="GO" id="GO:0008883">
    <property type="term" value="F:glutamyl-tRNA reductase activity"/>
    <property type="evidence" value="ECO:0007669"/>
    <property type="project" value="UniProtKB-EC"/>
</dbReference>
<sequence length="447" mass="47860">MTASHHELDLESLEQLTRGTHAMGESIVADCPRVNGSVVLATCNRFEVYLDVDLDIVMPEDVSRGVADLVAYIARTVEVDVSAAARAFTIRIGNEVVDHLFAVAAGLDSLVVGEREIAGQVRRALREAQEKRTTTGVLERLFQHALRTSKYVASRTQLGADGRSVVSVGLTLAEQWLAAWGTTSALVVGTGAYAGATVAALRARGVRDISVYSGSGRAEVFAQSHRLTPVLELESAVADADIVLCCSGTGGGREVVLGDESGSVSAPVPVRSSVSFVLDSAAVVAARRVREQQAESVQEAVLPQVIVDLALHRDTDPRIADIDSVRLVDLSTIRAHVPVADTQAVEHAVELLGQSVELWGLRELVRSADRFIAPLAVELEEHKAALAQTLRIEGVPEKQVWPRVVRELSAPFHSRVAQFRDLVRNGVSVEEAAMAVGFANVLELAGR</sequence>
<feature type="binding site" evidence="4">
    <location>
        <begin position="189"/>
        <end position="194"/>
    </location>
    <ligand>
        <name>NADP(+)</name>
        <dbReference type="ChEBI" id="CHEBI:58349"/>
    </ligand>
</feature>
<comment type="catalytic activity">
    <reaction evidence="4">
        <text>(S)-4-amino-5-oxopentanoate + tRNA(Glu) + NADP(+) = L-glutamyl-tRNA(Glu) + NADPH + H(+)</text>
        <dbReference type="Rhea" id="RHEA:12344"/>
        <dbReference type="Rhea" id="RHEA-COMP:9663"/>
        <dbReference type="Rhea" id="RHEA-COMP:9680"/>
        <dbReference type="ChEBI" id="CHEBI:15378"/>
        <dbReference type="ChEBI" id="CHEBI:57501"/>
        <dbReference type="ChEBI" id="CHEBI:57783"/>
        <dbReference type="ChEBI" id="CHEBI:58349"/>
        <dbReference type="ChEBI" id="CHEBI:78442"/>
        <dbReference type="ChEBI" id="CHEBI:78520"/>
        <dbReference type="EC" id="1.2.1.70"/>
    </reaction>
</comment>
<dbReference type="InterPro" id="IPR018214">
    <property type="entry name" value="GluRdtase_CS"/>
</dbReference>
<evidence type="ECO:0000259" key="5">
    <source>
        <dbReference type="Pfam" id="PF05201"/>
    </source>
</evidence>
<feature type="binding site" evidence="4">
    <location>
        <position position="109"/>
    </location>
    <ligand>
        <name>substrate</name>
    </ligand>
</feature>
<dbReference type="Pfam" id="PF05201">
    <property type="entry name" value="GlutR_N"/>
    <property type="match status" value="1"/>
</dbReference>
<dbReference type="SUPFAM" id="SSF69742">
    <property type="entry name" value="Glutamyl tRNA-reductase catalytic, N-terminal domain"/>
    <property type="match status" value="1"/>
</dbReference>
<evidence type="ECO:0000256" key="1">
    <source>
        <dbReference type="ARBA" id="ARBA00022857"/>
    </source>
</evidence>